<evidence type="ECO:0000313" key="1">
    <source>
        <dbReference type="EMBL" id="AAP29830.1"/>
    </source>
</evidence>
<reference evidence="1 2" key="2">
    <citation type="journal article" date="1995" name="J. Gen. Virol.">
        <title>Characterization, sequencing and phylogeny of the ecdysteroid UDP-glucosyltransferase gene from two distinct nuclear polyhedrosis viruses isolated from Choristoneura fumiferana.</title>
        <authorList>
            <person name="Barrett J.W."/>
            <person name="Krell P.J."/>
            <person name="Arif B.M."/>
        </authorList>
    </citation>
    <scope>NUCLEOTIDE SEQUENCE [LARGE SCALE GENOMIC DNA]</scope>
</reference>
<organism evidence="1 2">
    <name type="scientific">Choristoneura fumiferana nuclear polyhedrosis virus</name>
    <name type="common">CfMNPV</name>
    <dbReference type="NCBI Taxonomy" id="208973"/>
    <lineage>
        <taxon>Viruses</taxon>
        <taxon>Viruses incertae sedis</taxon>
        <taxon>Naldaviricetes</taxon>
        <taxon>Lefavirales</taxon>
        <taxon>Baculoviridae</taxon>
        <taxon>Alphabaculovirus</taxon>
        <taxon>Alphabaculovirus chofumiferanae</taxon>
    </lineage>
</organism>
<evidence type="ECO:0000313" key="2">
    <source>
        <dbReference type="Proteomes" id="UP000204418"/>
    </source>
</evidence>
<dbReference type="KEGG" id="vg:1482797"/>
<dbReference type="GeneID" id="1482797"/>
<accession>Q7TLU8</accession>
<dbReference type="InterPro" id="IPR009365">
    <property type="entry name" value="Nucleo_LEF-12"/>
</dbReference>
<sequence>MTLHTNLIKLSTHGCISMRRSRCVSPLHQRSWHASLNMAASCALSSGRVTSTKSSTSWGVTCSTAVRHAMRKTLTSNTNLTNPCASTCTLRTTRRGSCASTPLAYRLYDKKVSSCARHTAGKNCVVKCSDCANMESLAIADENQFRTRLAYVADIAAMMRRTLDFMAVHGACTPADANTLCWADDTAAWLCGRVDVCTFASFRVRIAAFQHPCRVLAHFLFEESLAQRCSGPLPRYTYMNYAMFKGVLAIKLTVYIGNLHADGPPYFVDFALGRAQVRTTAALHFQLPPFERRVEEVVAQSVAE</sequence>
<reference evidence="1 2" key="6">
    <citation type="journal article" date="1996" name="Virology">
        <title>Identification, molecular cloning, and transcription analysis of the Choristoneura fumiferana nuclear polyhedrosis virus spindle-like protein gene.</title>
        <authorList>
            <person name="Liu J.J."/>
            <person name="Carstens E.B."/>
        </authorList>
    </citation>
    <scope>NUCLEOTIDE SEQUENCE [LARGE SCALE GENOMIC DNA]</scope>
</reference>
<protein>
    <submittedName>
        <fullName evidence="1">Late expression factor 12</fullName>
    </submittedName>
</protein>
<dbReference type="OrthoDB" id="11297at10239"/>
<reference evidence="1 2" key="9">
    <citation type="journal article" date="2005" name="J. Gen. Virol.">
        <title>Analysis of the Choristoneura fumiferana nucleopolyhedrovirus genome.</title>
        <authorList>
            <person name="de Jong J.G."/>
            <person name="Lauzon H.A."/>
            <person name="Dominy C."/>
            <person name="Poloumienko A."/>
            <person name="Carstens E.B."/>
            <person name="Arif B.M."/>
            <person name="Krell P.J."/>
        </authorList>
    </citation>
    <scope>NUCLEOTIDE SEQUENCE [LARGE SCALE GENOMIC DNA]</scope>
</reference>
<reference evidence="1 2" key="4">
    <citation type="journal article" date="1995" name="Virology">
        <title>Identification, localization, transcription, and sequence analysis of the Choristoneura fumiferana nuclear polyhedrosis virus DNA polymerase gene.</title>
        <authorList>
            <person name="Liu J.J."/>
            <person name="Carstens E.B."/>
        </authorList>
    </citation>
    <scope>NUCLEOTIDE SEQUENCE [LARGE SCALE GENOMIC DNA]</scope>
</reference>
<dbReference type="RefSeq" id="NP_848353.1">
    <property type="nucleotide sequence ID" value="NC_004778.3"/>
</dbReference>
<proteinExistence type="predicted"/>
<reference evidence="1 2" key="8">
    <citation type="journal article" date="2002" name="Virus Res.">
        <title>Identification and molecular characterization of the baculovirus CfMNPV early genes: ie-1, ie-2 and pe38.</title>
        <authorList>
            <person name="Carstens E.B."/>
            <person name="Liu J.J."/>
            <person name="Dominy C."/>
        </authorList>
    </citation>
    <scope>NUCLEOTIDE SEQUENCE [LARGE SCALE GENOMIC DNA]</scope>
</reference>
<reference evidence="1 2" key="3">
    <citation type="journal article" date="1995" name="Virology">
        <title>Identification and analysis of a putative origin of DNA replication in the Choristoneura fumiferana multinucleocapsid nuclear polyhedrosis virus genome.</title>
        <authorList>
            <person name="Xie W.D."/>
            <person name="Arif B."/>
            <person name="Dobos P."/>
            <person name="Krell P.J."/>
        </authorList>
    </citation>
    <scope>NUCLEOTIDE SEQUENCE [LARGE SCALE GENOMIC DNA]</scope>
</reference>
<reference evidence="1 2" key="7">
    <citation type="journal article" date="2000" name="Virology">
        <title>Identification and molecular characterization of the Choristoneura fumiferana multicapsid nucleopolyhedrovirus genomic region encoding the regulatory genes pkip, p47, lef-12, and gta.</title>
        <authorList>
            <person name="Lapointe R."/>
            <person name="Back D.W."/>
            <person name="Ding Q."/>
            <person name="Carstens E.B."/>
        </authorList>
    </citation>
    <scope>NUCLEOTIDE SEQUENCE [LARGE SCALE GENOMIC DNA]</scope>
</reference>
<keyword evidence="2" id="KW-1185">Reference proteome</keyword>
<dbReference type="EMBL" id="AF512031">
    <property type="protein sequence ID" value="AAP29830.1"/>
    <property type="molecule type" value="Genomic_DNA"/>
</dbReference>
<reference evidence="1 2" key="1">
    <citation type="journal article" date="1992" name="Virus Res.">
        <title>Identification of bent DNA and ARS fragments in the genome of Choristoneura fumiferana nuclear polyhedrosis virus.</title>
        <authorList>
            <person name="Lee H.Y."/>
            <person name="Arif B."/>
            <person name="Dobos P."/>
            <person name="Krell P."/>
        </authorList>
    </citation>
    <scope>NUCLEOTIDE SEQUENCE [LARGE SCALE GENOMIC DNA]</scope>
</reference>
<dbReference type="Pfam" id="PF06256">
    <property type="entry name" value="Nucleo_LEF-12"/>
    <property type="match status" value="1"/>
</dbReference>
<reference evidence="1 2" key="5">
    <citation type="journal article" date="1996" name="Virology">
        <title>Studies of Choristoneura fumiferana nuclear polyhedrosis virus gene expression in insect cells.</title>
        <authorList>
            <person name="Qiu W."/>
            <person name="Liu J.J."/>
            <person name="Carstens E.B."/>
        </authorList>
    </citation>
    <scope>NUCLEOTIDE SEQUENCE [LARGE SCALE GENOMIC DNA]</scope>
</reference>
<dbReference type="Proteomes" id="UP000204418">
    <property type="component" value="Segment"/>
</dbReference>
<organismHost>
    <name type="scientific">Choristoneura fumiferana</name>
    <name type="common">Spruce budworm moth</name>
    <name type="synonym">Archips fumiferana</name>
    <dbReference type="NCBI Taxonomy" id="7141"/>
</organismHost>
<name>Q7TLU8_NPVCF</name>